<dbReference type="InterPro" id="IPR042237">
    <property type="entry name" value="PTRHD1"/>
</dbReference>
<dbReference type="Proteomes" id="UP001294444">
    <property type="component" value="Unassembled WGS sequence"/>
</dbReference>
<evidence type="ECO:0000256" key="2">
    <source>
        <dbReference type="ARBA" id="ARBA00022801"/>
    </source>
</evidence>
<comment type="caution">
    <text evidence="5">The sequence shown here is derived from an EMBL/GenBank/DDBJ whole genome shotgun (WGS) entry which is preliminary data.</text>
</comment>
<evidence type="ECO:0000256" key="3">
    <source>
        <dbReference type="ARBA" id="ARBA00048707"/>
    </source>
</evidence>
<proteinExistence type="predicted"/>
<dbReference type="InterPro" id="IPR023476">
    <property type="entry name" value="Pep_tRNA_hydro_II_dom_sf"/>
</dbReference>
<evidence type="ECO:0000256" key="1">
    <source>
        <dbReference type="ARBA" id="ARBA00013260"/>
    </source>
</evidence>
<feature type="compositionally biased region" description="Basic and acidic residues" evidence="4">
    <location>
        <begin position="89"/>
        <end position="112"/>
    </location>
</feature>
<dbReference type="Pfam" id="PF01981">
    <property type="entry name" value="PTH2"/>
    <property type="match status" value="1"/>
</dbReference>
<organism evidence="5 6">
    <name type="scientific">Melanopsichium pennsylvanicum</name>
    <dbReference type="NCBI Taxonomy" id="63383"/>
    <lineage>
        <taxon>Eukaryota</taxon>
        <taxon>Fungi</taxon>
        <taxon>Dikarya</taxon>
        <taxon>Basidiomycota</taxon>
        <taxon>Ustilaginomycotina</taxon>
        <taxon>Ustilaginomycetes</taxon>
        <taxon>Ustilaginales</taxon>
        <taxon>Ustilaginaceae</taxon>
        <taxon>Melanopsichium</taxon>
    </lineage>
</organism>
<dbReference type="EMBL" id="OAPG01000002">
    <property type="protein sequence ID" value="SNX82745.1"/>
    <property type="molecule type" value="Genomic_DNA"/>
</dbReference>
<accession>A0AAJ4XHS1</accession>
<dbReference type="PANTHER" id="PTHR46194">
    <property type="entry name" value="PEPTIDYL-TRNA HYDROLASE PTRHD1-RELATED"/>
    <property type="match status" value="1"/>
</dbReference>
<evidence type="ECO:0000256" key="4">
    <source>
        <dbReference type="SAM" id="MobiDB-lite"/>
    </source>
</evidence>
<dbReference type="InterPro" id="IPR002833">
    <property type="entry name" value="PTH2"/>
</dbReference>
<dbReference type="SUPFAM" id="SSF102462">
    <property type="entry name" value="Peptidyl-tRNA hydrolase II"/>
    <property type="match status" value="1"/>
</dbReference>
<dbReference type="Gene3D" id="3.40.1490.10">
    <property type="entry name" value="Bit1"/>
    <property type="match status" value="1"/>
</dbReference>
<comment type="catalytic activity">
    <reaction evidence="3">
        <text>an N-acyl-L-alpha-aminoacyl-tRNA + H2O = an N-acyl-L-amino acid + a tRNA + H(+)</text>
        <dbReference type="Rhea" id="RHEA:54448"/>
        <dbReference type="Rhea" id="RHEA-COMP:10123"/>
        <dbReference type="Rhea" id="RHEA-COMP:13883"/>
        <dbReference type="ChEBI" id="CHEBI:15377"/>
        <dbReference type="ChEBI" id="CHEBI:15378"/>
        <dbReference type="ChEBI" id="CHEBI:59874"/>
        <dbReference type="ChEBI" id="CHEBI:78442"/>
        <dbReference type="ChEBI" id="CHEBI:138191"/>
        <dbReference type="EC" id="3.1.1.29"/>
    </reaction>
</comment>
<keyword evidence="2" id="KW-0378">Hydrolase</keyword>
<evidence type="ECO:0000313" key="5">
    <source>
        <dbReference type="EMBL" id="SNX82745.1"/>
    </source>
</evidence>
<sequence length="158" mass="17957">MQLIVDGESSTLFKWPKGSWMAQCAHASIAVIQLSLSTSILTQEYIHPNNINSMHKVVLQTASSGKTKMNLVQLSQKLSEVRNKYEEEIANRQEKVSERKGKGEGEGEREKQGEEEEFPQHWLWIEQPENIPTCLAIAPNRKPASLRKILRSCTLLKD</sequence>
<dbReference type="PANTHER" id="PTHR46194:SF1">
    <property type="entry name" value="PEPTIDYL-TRNA HYDROLASE PTRHD1-RELATED"/>
    <property type="match status" value="1"/>
</dbReference>
<dbReference type="AlphaFoldDB" id="A0AAJ4XHS1"/>
<evidence type="ECO:0000313" key="6">
    <source>
        <dbReference type="Proteomes" id="UP001294444"/>
    </source>
</evidence>
<protein>
    <recommendedName>
        <fullName evidence="1">peptidyl-tRNA hydrolase</fullName>
        <ecNumber evidence="1">3.1.1.29</ecNumber>
    </recommendedName>
</protein>
<dbReference type="EC" id="3.1.1.29" evidence="1"/>
<name>A0AAJ4XHS1_9BASI</name>
<feature type="region of interest" description="Disordered" evidence="4">
    <location>
        <begin position="89"/>
        <end position="119"/>
    </location>
</feature>
<gene>
    <name evidence="5" type="ORF">MEPE_01451</name>
</gene>
<keyword evidence="6" id="KW-1185">Reference proteome</keyword>
<reference evidence="5" key="1">
    <citation type="submission" date="2023-10" db="EMBL/GenBank/DDBJ databases">
        <authorList>
            <person name="Guldener U."/>
        </authorList>
    </citation>
    <scope>NUCLEOTIDE SEQUENCE</scope>
    <source>
        <strain evidence="5">Mp4</strain>
    </source>
</reference>
<dbReference type="GO" id="GO:0004045">
    <property type="term" value="F:peptidyl-tRNA hydrolase activity"/>
    <property type="evidence" value="ECO:0007669"/>
    <property type="project" value="UniProtKB-EC"/>
</dbReference>